<reference evidence="4" key="1">
    <citation type="submission" date="2020-10" db="EMBL/GenBank/DDBJ databases">
        <authorList>
            <person name="Gilroy R."/>
        </authorList>
    </citation>
    <scope>NUCLEOTIDE SEQUENCE</scope>
    <source>
        <strain evidence="4">7463</strain>
    </source>
</reference>
<accession>A0A9D1II29</accession>
<dbReference type="EMBL" id="DVMY01000103">
    <property type="protein sequence ID" value="HIU37940.1"/>
    <property type="molecule type" value="Genomic_DNA"/>
</dbReference>
<dbReference type="Proteomes" id="UP000824083">
    <property type="component" value="Unassembled WGS sequence"/>
</dbReference>
<dbReference type="InterPro" id="IPR029045">
    <property type="entry name" value="ClpP/crotonase-like_dom_sf"/>
</dbReference>
<keyword evidence="2" id="KW-0576">Peroxisome</keyword>
<dbReference type="InterPro" id="IPR001753">
    <property type="entry name" value="Enoyl-CoA_hydra/iso"/>
</dbReference>
<gene>
    <name evidence="4" type="ORF">IAC56_06685</name>
</gene>
<name>A0A9D1II29_9BURK</name>
<evidence type="ECO:0000256" key="1">
    <source>
        <dbReference type="ARBA" id="ARBA00004275"/>
    </source>
</evidence>
<sequence length="255" mass="27539">MSDLTVSVQNGVCHISLSRQAKRNTIDAATCLSLVELFNQAQKDEDIRCVVLSGEGGVFCAGADLQETLHRTDASQQAYSALIESMIAFDKPILAAVQGPAVGLGVAILCFSDLVYCSDKSLFSLPFTALGLTPEFGLSYCLCEKAGFKKALEKLLLSEPISALEAQQMGIVTSVMAEEDVLKETLARAARLTKLPPNSLRATKALMRQHQGRAIREAINAEQAAVIERLQSDEVKEACLAFEQGRKPDFSVKSL</sequence>
<comment type="caution">
    <text evidence="4">The sequence shown here is derived from an EMBL/GenBank/DDBJ whole genome shotgun (WGS) entry which is preliminary data.</text>
</comment>
<dbReference type="Pfam" id="PF00378">
    <property type="entry name" value="ECH_1"/>
    <property type="match status" value="1"/>
</dbReference>
<dbReference type="PANTHER" id="PTHR43684:SF1">
    <property type="entry name" value="ENOYL-COA DELTA ISOMERASE 2"/>
    <property type="match status" value="1"/>
</dbReference>
<evidence type="ECO:0000313" key="5">
    <source>
        <dbReference type="Proteomes" id="UP000824083"/>
    </source>
</evidence>
<organism evidence="4 5">
    <name type="scientific">Candidatus Aphodousia faecigallinarum</name>
    <dbReference type="NCBI Taxonomy" id="2840677"/>
    <lineage>
        <taxon>Bacteria</taxon>
        <taxon>Pseudomonadati</taxon>
        <taxon>Pseudomonadota</taxon>
        <taxon>Betaproteobacteria</taxon>
        <taxon>Burkholderiales</taxon>
        <taxon>Sutterellaceae</taxon>
        <taxon>Sutterellaceae incertae sedis</taxon>
        <taxon>Candidatus Aphodousia</taxon>
    </lineage>
</organism>
<dbReference type="CDD" id="cd06558">
    <property type="entry name" value="crotonase-like"/>
    <property type="match status" value="1"/>
</dbReference>
<keyword evidence="3" id="KW-0413">Isomerase</keyword>
<dbReference type="InterPro" id="IPR051053">
    <property type="entry name" value="ECH/Chromodomain_protein"/>
</dbReference>
<dbReference type="PANTHER" id="PTHR43684">
    <property type="match status" value="1"/>
</dbReference>
<proteinExistence type="predicted"/>
<evidence type="ECO:0000313" key="4">
    <source>
        <dbReference type="EMBL" id="HIU37940.1"/>
    </source>
</evidence>
<reference evidence="4" key="2">
    <citation type="journal article" date="2021" name="PeerJ">
        <title>Extensive microbial diversity within the chicken gut microbiome revealed by metagenomics and culture.</title>
        <authorList>
            <person name="Gilroy R."/>
            <person name="Ravi A."/>
            <person name="Getino M."/>
            <person name="Pursley I."/>
            <person name="Horton D.L."/>
            <person name="Alikhan N.F."/>
            <person name="Baker D."/>
            <person name="Gharbi K."/>
            <person name="Hall N."/>
            <person name="Watson M."/>
            <person name="Adriaenssens E.M."/>
            <person name="Foster-Nyarko E."/>
            <person name="Jarju S."/>
            <person name="Secka A."/>
            <person name="Antonio M."/>
            <person name="Oren A."/>
            <person name="Chaudhuri R.R."/>
            <person name="La Ragione R."/>
            <person name="Hildebrand F."/>
            <person name="Pallen M.J."/>
        </authorList>
    </citation>
    <scope>NUCLEOTIDE SEQUENCE</scope>
    <source>
        <strain evidence="4">7463</strain>
    </source>
</reference>
<evidence type="ECO:0000256" key="2">
    <source>
        <dbReference type="ARBA" id="ARBA00023140"/>
    </source>
</evidence>
<dbReference type="Gene3D" id="3.90.226.10">
    <property type="entry name" value="2-enoyl-CoA Hydratase, Chain A, domain 1"/>
    <property type="match status" value="1"/>
</dbReference>
<protein>
    <submittedName>
        <fullName evidence="4">Enoyl-CoA hydratase/isomerase family protein</fullName>
    </submittedName>
</protein>
<comment type="subcellular location">
    <subcellularLocation>
        <location evidence="1">Peroxisome</location>
    </subcellularLocation>
</comment>
<evidence type="ECO:0000256" key="3">
    <source>
        <dbReference type="ARBA" id="ARBA00023235"/>
    </source>
</evidence>
<dbReference type="AlphaFoldDB" id="A0A9D1II29"/>
<dbReference type="SUPFAM" id="SSF52096">
    <property type="entry name" value="ClpP/crotonase"/>
    <property type="match status" value="1"/>
</dbReference>
<dbReference type="GO" id="GO:0004165">
    <property type="term" value="F:delta(3)-delta(2)-enoyl-CoA isomerase activity"/>
    <property type="evidence" value="ECO:0007669"/>
    <property type="project" value="UniProtKB-ARBA"/>
</dbReference>